<comment type="caution">
    <text evidence="1">Lacks conserved residue(s) required for the propagation of feature annotation.</text>
</comment>
<feature type="binding site" evidence="1">
    <location>
        <position position="128"/>
    </location>
    <ligand>
        <name>S-adenosyl-L-methionine</name>
        <dbReference type="ChEBI" id="CHEBI:59789"/>
    </ligand>
</feature>
<feature type="binding site" evidence="1">
    <location>
        <begin position="66"/>
        <end position="67"/>
    </location>
    <ligand>
        <name>S-adenosyl-L-methionine</name>
        <dbReference type="ChEBI" id="CHEBI:59789"/>
    </ligand>
</feature>
<dbReference type="InterPro" id="IPR007536">
    <property type="entry name" value="16SrRNA_methylTrfase_J"/>
</dbReference>
<dbReference type="Proteomes" id="UP000283734">
    <property type="component" value="Unassembled WGS sequence"/>
</dbReference>
<keyword evidence="1" id="KW-0963">Cytoplasm</keyword>
<evidence type="ECO:0000313" key="2">
    <source>
        <dbReference type="EMBL" id="RJG20289.1"/>
    </source>
</evidence>
<dbReference type="SUPFAM" id="SSF53335">
    <property type="entry name" value="S-adenosyl-L-methionine-dependent methyltransferases"/>
    <property type="match status" value="1"/>
</dbReference>
<dbReference type="InterPro" id="IPR029063">
    <property type="entry name" value="SAM-dependent_MTases_sf"/>
</dbReference>
<gene>
    <name evidence="1" type="primary">rsmJ</name>
    <name evidence="2" type="ORF">D4A39_02980</name>
</gene>
<feature type="binding site" evidence="1">
    <location>
        <begin position="82"/>
        <end position="83"/>
    </location>
    <ligand>
        <name>S-adenosyl-L-methionine</name>
        <dbReference type="ChEBI" id="CHEBI:59789"/>
    </ligand>
</feature>
<protein>
    <recommendedName>
        <fullName evidence="1">Ribosomal RNA small subunit methyltransferase J</fullName>
        <ecNumber evidence="1">2.1.1.242</ecNumber>
    </recommendedName>
    <alternativeName>
        <fullName evidence="1">16S rRNA m2G1516 methyltransferase</fullName>
    </alternativeName>
    <alternativeName>
        <fullName evidence="1">rRNA (guanine-N(2)-)-methyltransferase</fullName>
    </alternativeName>
</protein>
<keyword evidence="3" id="KW-1185">Reference proteome</keyword>
<organism evidence="2 3">
    <name type="scientific">Alcanivorax profundi</name>
    <dbReference type="NCBI Taxonomy" id="2338368"/>
    <lineage>
        <taxon>Bacteria</taxon>
        <taxon>Pseudomonadati</taxon>
        <taxon>Pseudomonadota</taxon>
        <taxon>Gammaproteobacteria</taxon>
        <taxon>Oceanospirillales</taxon>
        <taxon>Alcanivoracaceae</taxon>
        <taxon>Alcanivorax</taxon>
    </lineage>
</organism>
<dbReference type="PANTHER" id="PTHR36112:SF1">
    <property type="entry name" value="RIBOSOMAL RNA SMALL SUBUNIT METHYLTRANSFERASE J"/>
    <property type="match status" value="1"/>
</dbReference>
<keyword evidence="1 2" id="KW-0808">Transferase</keyword>
<comment type="function">
    <text evidence="1">Specifically methylates the guanosine in position 1516 of 16S rRNA.</text>
</comment>
<dbReference type="EMBL" id="QYYA01000001">
    <property type="protein sequence ID" value="RJG20289.1"/>
    <property type="molecule type" value="Genomic_DNA"/>
</dbReference>
<comment type="catalytic activity">
    <reaction evidence="1">
        <text>guanosine(1516) in 16S rRNA + S-adenosyl-L-methionine = N(2)-methylguanosine(1516) in 16S rRNA + S-adenosyl-L-homocysteine + H(+)</text>
        <dbReference type="Rhea" id="RHEA:43220"/>
        <dbReference type="Rhea" id="RHEA-COMP:10412"/>
        <dbReference type="Rhea" id="RHEA-COMP:10413"/>
        <dbReference type="ChEBI" id="CHEBI:15378"/>
        <dbReference type="ChEBI" id="CHEBI:57856"/>
        <dbReference type="ChEBI" id="CHEBI:59789"/>
        <dbReference type="ChEBI" id="CHEBI:74269"/>
        <dbReference type="ChEBI" id="CHEBI:74481"/>
        <dbReference type="EC" id="2.1.1.242"/>
    </reaction>
</comment>
<proteinExistence type="inferred from homology"/>
<dbReference type="Pfam" id="PF04445">
    <property type="entry name" value="SAM_MT"/>
    <property type="match status" value="1"/>
</dbReference>
<dbReference type="EC" id="2.1.1.242" evidence="1"/>
<keyword evidence="1" id="KW-0949">S-adenosyl-L-methionine</keyword>
<dbReference type="AlphaFoldDB" id="A0A418Y430"/>
<reference evidence="2 3" key="1">
    <citation type="submission" date="2018-09" db="EMBL/GenBank/DDBJ databases">
        <title>Alcanivorax profundi sp. nov., isolated from 1000 m-depth seawater of the Mariana Trench.</title>
        <authorList>
            <person name="Liu J."/>
        </authorList>
    </citation>
    <scope>NUCLEOTIDE SEQUENCE [LARGE SCALE GENOMIC DNA]</scope>
    <source>
        <strain evidence="2 3">MTEO17</strain>
    </source>
</reference>
<keyword evidence="1" id="KW-0698">rRNA processing</keyword>
<comment type="subcellular location">
    <subcellularLocation>
        <location evidence="1">Cytoplasm</location>
    </subcellularLocation>
</comment>
<evidence type="ECO:0000313" key="3">
    <source>
        <dbReference type="Proteomes" id="UP000283734"/>
    </source>
</evidence>
<name>A0A418Y430_9GAMM</name>
<comment type="similarity">
    <text evidence="1">Belongs to the methyltransferase superfamily. RsmJ family.</text>
</comment>
<evidence type="ECO:0000256" key="1">
    <source>
        <dbReference type="HAMAP-Rule" id="MF_01523"/>
    </source>
</evidence>
<dbReference type="OrthoDB" id="3191794at2"/>
<sequence>MGWYQDALALWVPGGKETPLSVNFTDGKQGYRLSPERVRHERLIKALGKPRDDRHQILDATAGLGRDAALMAQAGFDVTLVERSPYIHAMLEDGLRRAPPALSAKMTLLPCQDSVQVPADVWHAVYLDPMFPAREKSAAVKKDLRWLQVLCAYPQPAEEEALLAWAMSLQPHRVVVKRPGKAPDLAGKTPGFSQKGKAVRFDVYLMG</sequence>
<keyword evidence="1 2" id="KW-0489">Methyltransferase</keyword>
<comment type="caution">
    <text evidence="2">The sequence shown here is derived from an EMBL/GenBank/DDBJ whole genome shotgun (WGS) entry which is preliminary data.</text>
</comment>
<dbReference type="Gene3D" id="3.40.50.150">
    <property type="entry name" value="Vaccinia Virus protein VP39"/>
    <property type="match status" value="1"/>
</dbReference>
<dbReference type="PANTHER" id="PTHR36112">
    <property type="entry name" value="RIBOSOMAL RNA SMALL SUBUNIT METHYLTRANSFERASE J"/>
    <property type="match status" value="1"/>
</dbReference>
<dbReference type="GO" id="GO:0008990">
    <property type="term" value="F:rRNA (guanine-N2-)-methyltransferase activity"/>
    <property type="evidence" value="ECO:0007669"/>
    <property type="project" value="UniProtKB-UniRule"/>
</dbReference>
<dbReference type="GO" id="GO:0005737">
    <property type="term" value="C:cytoplasm"/>
    <property type="evidence" value="ECO:0007669"/>
    <property type="project" value="UniProtKB-SubCell"/>
</dbReference>
<accession>A0A418Y430</accession>
<dbReference type="HAMAP" id="MF_01523">
    <property type="entry name" value="16SrRNA_methyltr_J"/>
    <property type="match status" value="1"/>
</dbReference>